<proteinExistence type="predicted"/>
<sequence length="450" mass="51315">MTQNKDPFNRLKDRRAGERARTRSLSAFQRGLEERKSMPPGKKNSGWKAGVSTAAAAGIGGLLLAPWLIGTFQQADENEQEPEENDVLDENEEPEELPEENDTPLEDIIERPLPGEMNVNDLVPYTVFDEEIQLFVPDGWELEEETIDDGQHIYLDSGDAAMRIHWFTPGADAAFDEAVDRRLDQFDDEPLQYDGEDIKAHLEENDGIHSFYEDWFPVDDMTVYAVEDQKTGQLQEIITGTIFNRPVMVTSYLPLQEENTWSYPWEMLALWDITDDAYLLPGSGIGSAENDRPEQVEAALRIGGSTIIEETFRHVQLEEPQMSTYAGADSTLEEVDGDVYTAWRFTHENVGPESYYEISRMKEASSLAEAKEQMVASIGLSEEEIQNGLAPGETRIGYYIREEEQSDGFLTFFEWDNDWYFYRAHSSSLANDGGRYRDIAQFMFDQLERP</sequence>
<evidence type="ECO:0000313" key="2">
    <source>
        <dbReference type="EMBL" id="PRO65784.1"/>
    </source>
</evidence>
<comment type="caution">
    <text evidence="2">The sequence shown here is derived from an EMBL/GenBank/DDBJ whole genome shotgun (WGS) entry which is preliminary data.</text>
</comment>
<dbReference type="EMBL" id="PVNS01000006">
    <property type="protein sequence ID" value="PRO65784.1"/>
    <property type="molecule type" value="Genomic_DNA"/>
</dbReference>
<dbReference type="Proteomes" id="UP000243650">
    <property type="component" value="Unassembled WGS sequence"/>
</dbReference>
<organism evidence="2 3">
    <name type="scientific">Alkalicoccus urumqiensis</name>
    <name type="common">Bacillus urumqiensis</name>
    <dbReference type="NCBI Taxonomy" id="1548213"/>
    <lineage>
        <taxon>Bacteria</taxon>
        <taxon>Bacillati</taxon>
        <taxon>Bacillota</taxon>
        <taxon>Bacilli</taxon>
        <taxon>Bacillales</taxon>
        <taxon>Bacillaceae</taxon>
        <taxon>Alkalicoccus</taxon>
    </lineage>
</organism>
<evidence type="ECO:0000313" key="3">
    <source>
        <dbReference type="Proteomes" id="UP000243650"/>
    </source>
</evidence>
<dbReference type="OrthoDB" id="2876983at2"/>
<name>A0A2P6MHM4_ALKUR</name>
<accession>A0A2P6MHM4</accession>
<evidence type="ECO:0000256" key="1">
    <source>
        <dbReference type="SAM" id="MobiDB-lite"/>
    </source>
</evidence>
<dbReference type="AlphaFoldDB" id="A0A2P6MHM4"/>
<feature type="compositionally biased region" description="Basic and acidic residues" evidence="1">
    <location>
        <begin position="7"/>
        <end position="21"/>
    </location>
</feature>
<protein>
    <submittedName>
        <fullName evidence="2">Uncharacterized protein</fullName>
    </submittedName>
</protein>
<dbReference type="RefSeq" id="WP_105958880.1">
    <property type="nucleotide sequence ID" value="NZ_PVNS01000006.1"/>
</dbReference>
<reference evidence="2 3" key="1">
    <citation type="submission" date="2018-03" db="EMBL/GenBank/DDBJ databases">
        <title>Bacillus urumqiensis sp. nov., a moderately haloalkaliphilic bacterium isolated from a salt lake.</title>
        <authorList>
            <person name="Zhao B."/>
            <person name="Liao Z."/>
        </authorList>
    </citation>
    <scope>NUCLEOTIDE SEQUENCE [LARGE SCALE GENOMIC DNA]</scope>
    <source>
        <strain evidence="2 3">BZ-SZ-XJ18</strain>
    </source>
</reference>
<feature type="region of interest" description="Disordered" evidence="1">
    <location>
        <begin position="1"/>
        <end position="49"/>
    </location>
</feature>
<keyword evidence="3" id="KW-1185">Reference proteome</keyword>
<feature type="region of interest" description="Disordered" evidence="1">
    <location>
        <begin position="76"/>
        <end position="105"/>
    </location>
</feature>
<gene>
    <name evidence="2" type="ORF">C6I21_07760</name>
</gene>